<protein>
    <recommendedName>
        <fullName evidence="3">Transposase</fullName>
    </recommendedName>
</protein>
<evidence type="ECO:0000313" key="1">
    <source>
        <dbReference type="EMBL" id="ERG94169.1"/>
    </source>
</evidence>
<dbReference type="eggNOG" id="arCOG00684">
    <property type="taxonomic scope" value="Archaea"/>
</dbReference>
<dbReference type="EMBL" id="KE356561">
    <property type="protein sequence ID" value="ERG94169.1"/>
    <property type="molecule type" value="Genomic_DNA"/>
</dbReference>
<dbReference type="STRING" id="1238425.J07HQW2_00603"/>
<evidence type="ECO:0008006" key="3">
    <source>
        <dbReference type="Google" id="ProtNLM"/>
    </source>
</evidence>
<sequence length="98" mass="10784">MGVNLGVVNFAHDSDGRSGELSCSTSESVSVSNASNVRCLARNANRTIGRTNDERRRVAETHIRMSNKKHDLKHKLAHFYTTENAAVFVENLNVKGKG</sequence>
<dbReference type="Proteomes" id="UP000030710">
    <property type="component" value="Unassembled WGS sequence"/>
</dbReference>
<dbReference type="HOGENOM" id="CLU_2327215_0_0_2"/>
<evidence type="ECO:0000313" key="2">
    <source>
        <dbReference type="Proteomes" id="UP000030710"/>
    </source>
</evidence>
<organism evidence="1 2">
    <name type="scientific">Haloquadratum walsbyi J07HQW2</name>
    <dbReference type="NCBI Taxonomy" id="1238425"/>
    <lineage>
        <taxon>Archaea</taxon>
        <taxon>Methanobacteriati</taxon>
        <taxon>Methanobacteriota</taxon>
        <taxon>Stenosarchaea group</taxon>
        <taxon>Halobacteria</taxon>
        <taxon>Halobacteriales</taxon>
        <taxon>Haloferacaceae</taxon>
        <taxon>Haloquadratum</taxon>
    </lineage>
</organism>
<name>U1MUW0_9EURY</name>
<proteinExistence type="predicted"/>
<gene>
    <name evidence="1" type="ORF">J07HQW2_00603</name>
</gene>
<accession>U1MUW0</accession>
<reference evidence="1 2" key="1">
    <citation type="journal article" date="2013" name="PLoS ONE">
        <title>Assembly-driven community genomics of a hypersaline microbial ecosystem.</title>
        <authorList>
            <person name="Podell S."/>
            <person name="Ugalde J.A."/>
            <person name="Narasingarao P."/>
            <person name="Banfield J.F."/>
            <person name="Heidelberg K.B."/>
            <person name="Allen E.E."/>
        </authorList>
    </citation>
    <scope>NUCLEOTIDE SEQUENCE [LARGE SCALE GENOMIC DNA]</scope>
    <source>
        <strain evidence="2">J07HQW2</strain>
    </source>
</reference>
<dbReference type="AlphaFoldDB" id="U1MUW0"/>